<sequence>MPRISSNSQGGGSTRFRCRCYLNACDLKKGGRAAAKSTNYNHRKEDVAYYEGLLRRGAPVPDELERAIIWSRTRPEPIDLFKKTQPDQPEPNAAPKVEALPLPQPVVSTSKPEDRGFEELQDKNSTSRMKIFMSATHDELLHNPVHCNLLLQLCEGYRQLNELLEKRIPAANSDTSSSGSNPQRKTQDTRAQPRKTTCSRKEKAEIRHPPGPSCFRPEMVLEHEFEDSLSYVRDVDEGKTLVVRLIRSSSWSHDSLDFRTLFLDRLENLKEHPKSLYTNL</sequence>
<keyword evidence="3" id="KW-1185">Reference proteome</keyword>
<dbReference type="EMBL" id="FQNC01000085">
    <property type="protein sequence ID" value="SGZ23643.1"/>
    <property type="molecule type" value="Genomic_DNA"/>
</dbReference>
<evidence type="ECO:0000256" key="1">
    <source>
        <dbReference type="SAM" id="MobiDB-lite"/>
    </source>
</evidence>
<feature type="region of interest" description="Disordered" evidence="1">
    <location>
        <begin position="170"/>
        <end position="213"/>
    </location>
</feature>
<feature type="compositionally biased region" description="Polar residues" evidence="1">
    <location>
        <begin position="172"/>
        <end position="184"/>
    </location>
</feature>
<organism evidence="2 3">
    <name type="scientific">Microbotryum silenes-dioicae</name>
    <dbReference type="NCBI Taxonomy" id="796604"/>
    <lineage>
        <taxon>Eukaryota</taxon>
        <taxon>Fungi</taxon>
        <taxon>Dikarya</taxon>
        <taxon>Basidiomycota</taxon>
        <taxon>Pucciniomycotina</taxon>
        <taxon>Microbotryomycetes</taxon>
        <taxon>Microbotryales</taxon>
        <taxon>Microbotryaceae</taxon>
        <taxon>Microbotryum</taxon>
    </lineage>
</organism>
<name>A0A2X0MNQ4_9BASI</name>
<dbReference type="Proteomes" id="UP000249464">
    <property type="component" value="Unassembled WGS sequence"/>
</dbReference>
<gene>
    <name evidence="2" type="primary">BQ5605_C023g09612</name>
    <name evidence="2" type="ORF">BQ5605_C023G09612</name>
</gene>
<evidence type="ECO:0000313" key="3">
    <source>
        <dbReference type="Proteomes" id="UP000249464"/>
    </source>
</evidence>
<evidence type="ECO:0000313" key="2">
    <source>
        <dbReference type="EMBL" id="SGZ23643.1"/>
    </source>
</evidence>
<proteinExistence type="predicted"/>
<accession>A0A2X0MNQ4</accession>
<reference evidence="2 3" key="1">
    <citation type="submission" date="2016-11" db="EMBL/GenBank/DDBJ databases">
        <authorList>
            <person name="Jaros S."/>
            <person name="Januszkiewicz K."/>
            <person name="Wedrychowicz H."/>
        </authorList>
    </citation>
    <scope>NUCLEOTIDE SEQUENCE [LARGE SCALE GENOMIC DNA]</scope>
</reference>
<feature type="compositionally biased region" description="Basic and acidic residues" evidence="1">
    <location>
        <begin position="199"/>
        <end position="208"/>
    </location>
</feature>
<protein>
    <submittedName>
        <fullName evidence="2">BQ5605_C023g09612 protein</fullName>
    </submittedName>
</protein>
<dbReference type="AlphaFoldDB" id="A0A2X0MNQ4"/>